<comment type="similarity">
    <text evidence="2 6">Belongs to the FGGY kinase family.</text>
</comment>
<dbReference type="GO" id="GO:0005739">
    <property type="term" value="C:mitochondrion"/>
    <property type="evidence" value="ECO:0007669"/>
    <property type="project" value="TreeGrafter"/>
</dbReference>
<dbReference type="GO" id="GO:0046167">
    <property type="term" value="P:glycerol-3-phosphate biosynthetic process"/>
    <property type="evidence" value="ECO:0007669"/>
    <property type="project" value="TreeGrafter"/>
</dbReference>
<dbReference type="UniPathway" id="UPA00618">
    <property type="reaction ID" value="UER00672"/>
</dbReference>
<feature type="region of interest" description="Disordered" evidence="7">
    <location>
        <begin position="449"/>
        <end position="505"/>
    </location>
</feature>
<dbReference type="STRING" id="1054147.F4PKW8"/>
<feature type="region of interest" description="Disordered" evidence="7">
    <location>
        <begin position="1"/>
        <end position="47"/>
    </location>
</feature>
<dbReference type="AlphaFoldDB" id="F4PKW8"/>
<feature type="compositionally biased region" description="Acidic residues" evidence="7">
    <location>
        <begin position="462"/>
        <end position="471"/>
    </location>
</feature>
<evidence type="ECO:0000313" key="10">
    <source>
        <dbReference type="EMBL" id="EGG23190.1"/>
    </source>
</evidence>
<evidence type="ECO:0000256" key="2">
    <source>
        <dbReference type="ARBA" id="ARBA00009156"/>
    </source>
</evidence>
<dbReference type="GO" id="GO:0019563">
    <property type="term" value="P:glycerol catabolic process"/>
    <property type="evidence" value="ECO:0007669"/>
    <property type="project" value="UniProtKB-UniPathway"/>
</dbReference>
<protein>
    <recommendedName>
        <fullName evidence="3">glycerol kinase</fullName>
        <ecNumber evidence="3">2.7.1.30</ecNumber>
    </recommendedName>
</protein>
<dbReference type="Pfam" id="PF00370">
    <property type="entry name" value="FGGY_N"/>
    <property type="match status" value="1"/>
</dbReference>
<evidence type="ECO:0000259" key="9">
    <source>
        <dbReference type="Pfam" id="PF02782"/>
    </source>
</evidence>
<dbReference type="PANTHER" id="PTHR10196:SF68">
    <property type="entry name" value="GLYCEROL KINASE 5-RELATED"/>
    <property type="match status" value="1"/>
</dbReference>
<evidence type="ECO:0000259" key="8">
    <source>
        <dbReference type="Pfam" id="PF00370"/>
    </source>
</evidence>
<dbReference type="InterPro" id="IPR018485">
    <property type="entry name" value="FGGY_C"/>
</dbReference>
<dbReference type="Pfam" id="PF02782">
    <property type="entry name" value="FGGY_C"/>
    <property type="match status" value="1"/>
</dbReference>
<dbReference type="InterPro" id="IPR018484">
    <property type="entry name" value="FGGY_N"/>
</dbReference>
<feature type="compositionally biased region" description="Polar residues" evidence="7">
    <location>
        <begin position="1"/>
        <end position="19"/>
    </location>
</feature>
<dbReference type="EMBL" id="GL883008">
    <property type="protein sequence ID" value="EGG23190.1"/>
    <property type="molecule type" value="Genomic_DNA"/>
</dbReference>
<evidence type="ECO:0000256" key="4">
    <source>
        <dbReference type="ARBA" id="ARBA00022679"/>
    </source>
</evidence>
<sequence length="505" mass="55234">MEPNINNMNNVGSHQQDVYNNNNGDGSSSSSTSTSTTPINNSGSKASSATTEEDYILSIDVGTTNIRAIIFDKQLNIIAKSIENIPLIIDQNRPGARLAWVLENIEEARVAAKEKNMLFGTIDTWLLWNLTGGKAHCTDYSNISTTSLYDPYEMKFNSVIQYLFNIPQHIMPKVCDTAFHYGDTLPELFGRAIPITAMAGDQQSAMFGQCCFKTGDTKVTIGTGCFVDINTGRQARASRTGMYPLIGWKIKDDIAYLMEGKGMAAGTAVDWACQFGMFEHVAQTSGLASSVPHSQGVVFVPAFTGLAPPQNDPTARGLLIGMTPSTKREHVVRALLEALGYRAKEIIDGLVLDNHTTISKIVADGGVCQNDFVMQFSADMVGRPIDRADQHEMTAAGACMLAGLGHGLWKTKEELIPLRKTSRLFESRMNKDNRKKLFRRWQRAVQRSMHWASSEDVHGDNDDGFGQDSDLDTSTSQHSSTGSYNGVLNSASTSSISSLDNENKK</sequence>
<feature type="compositionally biased region" description="Low complexity" evidence="7">
    <location>
        <begin position="20"/>
        <end position="44"/>
    </location>
</feature>
<dbReference type="FunFam" id="3.30.420.40:FF:000104">
    <property type="entry name" value="putative glycerol kinase 5"/>
    <property type="match status" value="1"/>
</dbReference>
<accession>F4PKW8</accession>
<evidence type="ECO:0000256" key="5">
    <source>
        <dbReference type="ARBA" id="ARBA00022777"/>
    </source>
</evidence>
<evidence type="ECO:0000313" key="11">
    <source>
        <dbReference type="Proteomes" id="UP000007797"/>
    </source>
</evidence>
<keyword evidence="5 6" id="KW-0418">Kinase</keyword>
<dbReference type="GO" id="GO:0004370">
    <property type="term" value="F:glycerol kinase activity"/>
    <property type="evidence" value="ECO:0007669"/>
    <property type="project" value="UniProtKB-EC"/>
</dbReference>
<reference evidence="11" key="1">
    <citation type="journal article" date="2011" name="Genome Res.">
        <title>Phylogeny-wide analysis of social amoeba genomes highlights ancient origins for complex intercellular communication.</title>
        <authorList>
            <person name="Heidel A.J."/>
            <person name="Lawal H.M."/>
            <person name="Felder M."/>
            <person name="Schilde C."/>
            <person name="Helps N.R."/>
            <person name="Tunggal B."/>
            <person name="Rivero F."/>
            <person name="John U."/>
            <person name="Schleicher M."/>
            <person name="Eichinger L."/>
            <person name="Platzer M."/>
            <person name="Noegel A.A."/>
            <person name="Schaap P."/>
            <person name="Gloeckner G."/>
        </authorList>
    </citation>
    <scope>NUCLEOTIDE SEQUENCE [LARGE SCALE GENOMIC DNA]</scope>
    <source>
        <strain evidence="11">SH3</strain>
    </source>
</reference>
<dbReference type="Gene3D" id="3.30.420.40">
    <property type="match status" value="3"/>
</dbReference>
<feature type="domain" description="Carbohydrate kinase FGGY N-terminal" evidence="8">
    <location>
        <begin position="88"/>
        <end position="208"/>
    </location>
</feature>
<dbReference type="EC" id="2.7.1.30" evidence="3"/>
<dbReference type="GO" id="GO:0006641">
    <property type="term" value="P:triglyceride metabolic process"/>
    <property type="evidence" value="ECO:0007669"/>
    <property type="project" value="TreeGrafter"/>
</dbReference>
<evidence type="ECO:0000256" key="6">
    <source>
        <dbReference type="RuleBase" id="RU003733"/>
    </source>
</evidence>
<evidence type="ECO:0000256" key="7">
    <source>
        <dbReference type="SAM" id="MobiDB-lite"/>
    </source>
</evidence>
<dbReference type="GeneID" id="14875688"/>
<dbReference type="PANTHER" id="PTHR10196">
    <property type="entry name" value="SUGAR KINASE"/>
    <property type="match status" value="1"/>
</dbReference>
<dbReference type="InterPro" id="IPR043129">
    <property type="entry name" value="ATPase_NBD"/>
</dbReference>
<dbReference type="RefSeq" id="XP_004361041.1">
    <property type="nucleotide sequence ID" value="XM_004360984.1"/>
</dbReference>
<evidence type="ECO:0000256" key="1">
    <source>
        <dbReference type="ARBA" id="ARBA00005190"/>
    </source>
</evidence>
<gene>
    <name evidence="10" type="ORF">DFA_05322</name>
</gene>
<name>F4PKW8_CACFS</name>
<keyword evidence="11" id="KW-1185">Reference proteome</keyword>
<evidence type="ECO:0000256" key="3">
    <source>
        <dbReference type="ARBA" id="ARBA00012099"/>
    </source>
</evidence>
<comment type="pathway">
    <text evidence="1">Polyol metabolism; glycerol degradation via glycerol kinase pathway; sn-glycerol 3-phosphate from glycerol: step 1/1.</text>
</comment>
<feature type="compositionally biased region" description="Polar residues" evidence="7">
    <location>
        <begin position="472"/>
        <end position="489"/>
    </location>
</feature>
<organism evidence="10 11">
    <name type="scientific">Cavenderia fasciculata</name>
    <name type="common">Slime mold</name>
    <name type="synonym">Dictyostelium fasciculatum</name>
    <dbReference type="NCBI Taxonomy" id="261658"/>
    <lineage>
        <taxon>Eukaryota</taxon>
        <taxon>Amoebozoa</taxon>
        <taxon>Evosea</taxon>
        <taxon>Eumycetozoa</taxon>
        <taxon>Dictyostelia</taxon>
        <taxon>Acytosteliales</taxon>
        <taxon>Cavenderiaceae</taxon>
        <taxon>Cavenderia</taxon>
    </lineage>
</organism>
<dbReference type="SUPFAM" id="SSF53067">
    <property type="entry name" value="Actin-like ATPase domain"/>
    <property type="match status" value="2"/>
</dbReference>
<dbReference type="PROSITE" id="PS00445">
    <property type="entry name" value="FGGY_KINASES_2"/>
    <property type="match status" value="1"/>
</dbReference>
<proteinExistence type="inferred from homology"/>
<dbReference type="Proteomes" id="UP000007797">
    <property type="component" value="Unassembled WGS sequence"/>
</dbReference>
<dbReference type="OrthoDB" id="6278781at2759"/>
<dbReference type="InterPro" id="IPR018483">
    <property type="entry name" value="Carb_kinase_FGGY_CS"/>
</dbReference>
<keyword evidence="4 6" id="KW-0808">Transferase</keyword>
<feature type="domain" description="Carbohydrate kinase FGGY C-terminal" evidence="9">
    <location>
        <begin position="219"/>
        <end position="404"/>
    </location>
</feature>
<dbReference type="KEGG" id="dfa:DFA_05322"/>